<evidence type="ECO:0000256" key="1">
    <source>
        <dbReference type="ARBA" id="ARBA00000815"/>
    </source>
</evidence>
<accession>A0A9N8ZXU5</accession>
<dbReference type="GO" id="GO:0005737">
    <property type="term" value="C:cytoplasm"/>
    <property type="evidence" value="ECO:0007669"/>
    <property type="project" value="InterPro"/>
</dbReference>
<keyword evidence="7" id="KW-0460">Magnesium</keyword>
<protein>
    <recommendedName>
        <fullName evidence="3">5'-nucleotidase</fullName>
        <ecNumber evidence="3">3.1.3.5</ecNumber>
    </recommendedName>
</protein>
<gene>
    <name evidence="9" type="ORF">AMORRO_LOCUS3716</name>
</gene>
<keyword evidence="4" id="KW-0479">Metal-binding</keyword>
<dbReference type="SFLD" id="SFLDG01128">
    <property type="entry name" value="C1.4:_5'-Nucleotidase_Like"/>
    <property type="match status" value="1"/>
</dbReference>
<evidence type="ECO:0000256" key="3">
    <source>
        <dbReference type="ARBA" id="ARBA00012643"/>
    </source>
</evidence>
<dbReference type="EC" id="3.1.3.5" evidence="3"/>
<dbReference type="OrthoDB" id="10014216at2759"/>
<dbReference type="FunFam" id="1.10.150.340:FF:000001">
    <property type="entry name" value="Cytosolic 5-nucleotidase 3-like"/>
    <property type="match status" value="1"/>
</dbReference>
<comment type="catalytic activity">
    <reaction evidence="1">
        <text>a ribonucleoside 5'-phosphate + H2O = a ribonucleoside + phosphate</text>
        <dbReference type="Rhea" id="RHEA:12484"/>
        <dbReference type="ChEBI" id="CHEBI:15377"/>
        <dbReference type="ChEBI" id="CHEBI:18254"/>
        <dbReference type="ChEBI" id="CHEBI:43474"/>
        <dbReference type="ChEBI" id="CHEBI:58043"/>
        <dbReference type="EC" id="3.1.3.5"/>
    </reaction>
</comment>
<proteinExistence type="inferred from homology"/>
<dbReference type="NCBIfam" id="TIGR01544">
    <property type="entry name" value="HAD-SF-IE"/>
    <property type="match status" value="1"/>
</dbReference>
<dbReference type="AlphaFoldDB" id="A0A9N8ZXU5"/>
<dbReference type="Proteomes" id="UP000789342">
    <property type="component" value="Unassembled WGS sequence"/>
</dbReference>
<dbReference type="GO" id="GO:0000287">
    <property type="term" value="F:magnesium ion binding"/>
    <property type="evidence" value="ECO:0007669"/>
    <property type="project" value="InterPro"/>
</dbReference>
<dbReference type="Gene3D" id="1.10.150.340">
    <property type="entry name" value="Pyrimidine 5'-nucleotidase (UMPH-1), N-terminal domain"/>
    <property type="match status" value="1"/>
</dbReference>
<evidence type="ECO:0000313" key="10">
    <source>
        <dbReference type="Proteomes" id="UP000789342"/>
    </source>
</evidence>
<evidence type="ECO:0000256" key="7">
    <source>
        <dbReference type="ARBA" id="ARBA00022842"/>
    </source>
</evidence>
<dbReference type="SUPFAM" id="SSF56784">
    <property type="entry name" value="HAD-like"/>
    <property type="match status" value="1"/>
</dbReference>
<dbReference type="SFLD" id="SFLDS00003">
    <property type="entry name" value="Haloacid_Dehalogenase"/>
    <property type="match status" value="1"/>
</dbReference>
<dbReference type="GO" id="GO:0008253">
    <property type="term" value="F:5'-nucleotidase activity"/>
    <property type="evidence" value="ECO:0007669"/>
    <property type="project" value="UniProtKB-EC"/>
</dbReference>
<comment type="similarity">
    <text evidence="2">Belongs to the pyrimidine 5'-nucleotidase family.</text>
</comment>
<reference evidence="9" key="1">
    <citation type="submission" date="2021-06" db="EMBL/GenBank/DDBJ databases">
        <authorList>
            <person name="Kallberg Y."/>
            <person name="Tangrot J."/>
            <person name="Rosling A."/>
        </authorList>
    </citation>
    <scope>NUCLEOTIDE SEQUENCE</scope>
    <source>
        <strain evidence="9">CL551</strain>
    </source>
</reference>
<evidence type="ECO:0000256" key="5">
    <source>
        <dbReference type="ARBA" id="ARBA00022741"/>
    </source>
</evidence>
<dbReference type="EMBL" id="CAJVPV010001875">
    <property type="protein sequence ID" value="CAG8510825.1"/>
    <property type="molecule type" value="Genomic_DNA"/>
</dbReference>
<evidence type="ECO:0000256" key="8">
    <source>
        <dbReference type="ARBA" id="ARBA00023080"/>
    </source>
</evidence>
<dbReference type="InterPro" id="IPR006434">
    <property type="entry name" value="Pyrimidine_nucleotidase_eu"/>
</dbReference>
<dbReference type="GO" id="GO:0009117">
    <property type="term" value="P:nucleotide metabolic process"/>
    <property type="evidence" value="ECO:0007669"/>
    <property type="project" value="UniProtKB-KW"/>
</dbReference>
<keyword evidence="10" id="KW-1185">Reference proteome</keyword>
<dbReference type="InterPro" id="IPR036412">
    <property type="entry name" value="HAD-like_sf"/>
</dbReference>
<sequence length="299" mass="34056">MSSVLEKTQKLVGNLQQLSRIRDVETTRKKLLKIVEEGFANLHIICDYDGTITRFFNSKGERNPASHSILSRSSRLTREYKIEVQKRVDYYYPIEVSTTMTKEEKTPYMVEWWEQAHELLMGQKINREDIKSMVAETDVELRPGLDVLINECKSKNVPFLVFSAGLGDVIEQVLVSKNLFHPNMHIVSNKMGFNEKTGICDHFKEPMIHVFNKSEVMIKGTPYHATIENRTNVILLGDSTGDLQMSAGIHHDICLSIGFLNDAIDENLDVYLRTFDIVVLGDGPMDVVNLILKSVNEHA</sequence>
<keyword evidence="6" id="KW-0378">Hydrolase</keyword>
<dbReference type="InterPro" id="IPR023214">
    <property type="entry name" value="HAD_sf"/>
</dbReference>
<dbReference type="Gene3D" id="3.40.50.1000">
    <property type="entry name" value="HAD superfamily/HAD-like"/>
    <property type="match status" value="1"/>
</dbReference>
<evidence type="ECO:0000313" key="9">
    <source>
        <dbReference type="EMBL" id="CAG8510825.1"/>
    </source>
</evidence>
<dbReference type="Pfam" id="PF05822">
    <property type="entry name" value="UMPH-1"/>
    <property type="match status" value="1"/>
</dbReference>
<dbReference type="GO" id="GO:0000166">
    <property type="term" value="F:nucleotide binding"/>
    <property type="evidence" value="ECO:0007669"/>
    <property type="project" value="UniProtKB-KW"/>
</dbReference>
<evidence type="ECO:0000256" key="4">
    <source>
        <dbReference type="ARBA" id="ARBA00022723"/>
    </source>
</evidence>
<dbReference type="PANTHER" id="PTHR13045:SF0">
    <property type="entry name" value="7-METHYLGUANOSINE PHOSPHATE-SPECIFIC 5'-NUCLEOTIDASE"/>
    <property type="match status" value="1"/>
</dbReference>
<organism evidence="9 10">
    <name type="scientific">Acaulospora morrowiae</name>
    <dbReference type="NCBI Taxonomy" id="94023"/>
    <lineage>
        <taxon>Eukaryota</taxon>
        <taxon>Fungi</taxon>
        <taxon>Fungi incertae sedis</taxon>
        <taxon>Mucoromycota</taxon>
        <taxon>Glomeromycotina</taxon>
        <taxon>Glomeromycetes</taxon>
        <taxon>Diversisporales</taxon>
        <taxon>Acaulosporaceae</taxon>
        <taxon>Acaulospora</taxon>
    </lineage>
</organism>
<keyword evidence="5" id="KW-0547">Nucleotide-binding</keyword>
<evidence type="ECO:0000256" key="2">
    <source>
        <dbReference type="ARBA" id="ARBA00008389"/>
    </source>
</evidence>
<keyword evidence="8" id="KW-0546">Nucleotide metabolism</keyword>
<name>A0A9N8ZXU5_9GLOM</name>
<evidence type="ECO:0000256" key="6">
    <source>
        <dbReference type="ARBA" id="ARBA00022801"/>
    </source>
</evidence>
<comment type="caution">
    <text evidence="9">The sequence shown here is derived from an EMBL/GenBank/DDBJ whole genome shotgun (WGS) entry which is preliminary data.</text>
</comment>
<dbReference type="PANTHER" id="PTHR13045">
    <property type="entry name" value="5'-NUCLEOTIDASE"/>
    <property type="match status" value="1"/>
</dbReference>